<keyword evidence="1" id="KW-0472">Membrane</keyword>
<dbReference type="Proteomes" id="UP000195437">
    <property type="component" value="Chromosome"/>
</dbReference>
<sequence length="113" mass="12515">MIVLVMILCEYQKSGRFESFSNTSRASKSKVHIETKLPPHAKSPASAAIRWCSAKTSRVCHSKKYSLKGVVALVSYTLILSIIQIAIYLFIAAAIVGGVWNLMRKRNMNGDRG</sequence>
<accession>A0A1Y0IUK0</accession>
<evidence type="ECO:0000313" key="2">
    <source>
        <dbReference type="EMBL" id="ARU63004.1"/>
    </source>
</evidence>
<reference evidence="3" key="1">
    <citation type="submission" date="2017-05" db="EMBL/GenBank/DDBJ databases">
        <authorList>
            <person name="Sung H."/>
        </authorList>
    </citation>
    <scope>NUCLEOTIDE SEQUENCE [LARGE SCALE GENOMIC DNA]</scope>
    <source>
        <strain evidence="3">AR23208</strain>
    </source>
</reference>
<keyword evidence="1" id="KW-1133">Transmembrane helix</keyword>
<organism evidence="2 3">
    <name type="scientific">Tumebacillus avium</name>
    <dbReference type="NCBI Taxonomy" id="1903704"/>
    <lineage>
        <taxon>Bacteria</taxon>
        <taxon>Bacillati</taxon>
        <taxon>Bacillota</taxon>
        <taxon>Bacilli</taxon>
        <taxon>Bacillales</taxon>
        <taxon>Alicyclobacillaceae</taxon>
        <taxon>Tumebacillus</taxon>
    </lineage>
</organism>
<evidence type="ECO:0000313" key="3">
    <source>
        <dbReference type="Proteomes" id="UP000195437"/>
    </source>
</evidence>
<feature type="transmembrane region" description="Helical" evidence="1">
    <location>
        <begin position="73"/>
        <end position="102"/>
    </location>
</feature>
<gene>
    <name evidence="2" type="ORF">CBW65_20020</name>
</gene>
<keyword evidence="3" id="KW-1185">Reference proteome</keyword>
<name>A0A1Y0IUK0_9BACL</name>
<dbReference type="KEGG" id="tum:CBW65_20020"/>
<evidence type="ECO:0000256" key="1">
    <source>
        <dbReference type="SAM" id="Phobius"/>
    </source>
</evidence>
<dbReference type="AlphaFoldDB" id="A0A1Y0IUK0"/>
<dbReference type="EMBL" id="CP021434">
    <property type="protein sequence ID" value="ARU63004.1"/>
    <property type="molecule type" value="Genomic_DNA"/>
</dbReference>
<keyword evidence="1" id="KW-0812">Transmembrane</keyword>
<proteinExistence type="predicted"/>
<protein>
    <submittedName>
        <fullName evidence="2">Uncharacterized protein</fullName>
    </submittedName>
</protein>